<proteinExistence type="predicted"/>
<sequence length="435" mass="49446">MDIANFIIGQLVGLAEPLLVLGFIIKCLGWKESIKHQKRIYIGASLFVFLVAQGNGRFPGSYVIIIAIDVGLLCIFSLLFLTKNSVMKIMICILAEVINLICPLIVMQVTSYIINTPIFDFLQNEGSIFAAGAIVSKILLWLVYKGLYSSFQYLVLYFPKEQIILTIVLVGFAVISENCIFLAVSQKGVSHYTVILLLIVSFGIIALCGYVIYMMITISKKSEKMQLYKLIELKSQEQERQLEEWKHSEESIRKFRHDYKNHCMNMEHLLEEGEYESLGKYLKQFAMGELGEVRSIYSDSPIINAIFHNKMSVCKEKGIDISCDITGSVKCLDDMGVGSILFNLLDNAIEACEKNKKEKRIICRIVREADEVNIFVENSIEQLVLAENQSLETTKDKKDQHGMGHLIVEEQVKRLGGMVEYYEDEMFCAHVYLPM</sequence>
<dbReference type="SUPFAM" id="SSF55874">
    <property type="entry name" value="ATPase domain of HSP90 chaperone/DNA topoisomerase II/histidine kinase"/>
    <property type="match status" value="1"/>
</dbReference>
<dbReference type="Gene3D" id="3.30.565.10">
    <property type="entry name" value="Histidine kinase-like ATPase, C-terminal domain"/>
    <property type="match status" value="1"/>
</dbReference>
<dbReference type="InterPro" id="IPR032834">
    <property type="entry name" value="NatK-like_C"/>
</dbReference>
<evidence type="ECO:0000259" key="2">
    <source>
        <dbReference type="Pfam" id="PF14501"/>
    </source>
</evidence>
<accession>A0A395XM32</accession>
<comment type="caution">
    <text evidence="3">The sequence shown here is derived from an EMBL/GenBank/DDBJ whole genome shotgun (WGS) entry which is preliminary data.</text>
</comment>
<dbReference type="AlphaFoldDB" id="A0A395XM32"/>
<reference evidence="3 4" key="1">
    <citation type="submission" date="2018-08" db="EMBL/GenBank/DDBJ databases">
        <title>A genome reference for cultivated species of the human gut microbiota.</title>
        <authorList>
            <person name="Zou Y."/>
            <person name="Xue W."/>
            <person name="Luo G."/>
        </authorList>
    </citation>
    <scope>NUCLEOTIDE SEQUENCE [LARGE SCALE GENOMIC DNA]</scope>
    <source>
        <strain evidence="3 4">AF12-11</strain>
    </source>
</reference>
<feature type="transmembrane region" description="Helical" evidence="1">
    <location>
        <begin position="190"/>
        <end position="216"/>
    </location>
</feature>
<dbReference type="Proteomes" id="UP000266376">
    <property type="component" value="Unassembled WGS sequence"/>
</dbReference>
<protein>
    <submittedName>
        <fullName evidence="3">GHKL domain-containing protein</fullName>
    </submittedName>
</protein>
<keyword evidence="1" id="KW-0812">Transmembrane</keyword>
<evidence type="ECO:0000313" key="4">
    <source>
        <dbReference type="Proteomes" id="UP000266376"/>
    </source>
</evidence>
<evidence type="ECO:0000313" key="3">
    <source>
        <dbReference type="EMBL" id="RGW46539.1"/>
    </source>
</evidence>
<dbReference type="PANTHER" id="PTHR40448:SF1">
    <property type="entry name" value="TWO-COMPONENT SENSOR HISTIDINE KINASE"/>
    <property type="match status" value="1"/>
</dbReference>
<dbReference type="EMBL" id="QSAJ01000080">
    <property type="protein sequence ID" value="RGW46539.1"/>
    <property type="molecule type" value="Genomic_DNA"/>
</dbReference>
<gene>
    <name evidence="3" type="ORF">DWV67_16085</name>
</gene>
<keyword evidence="1" id="KW-1133">Transmembrane helix</keyword>
<evidence type="ECO:0000256" key="1">
    <source>
        <dbReference type="SAM" id="Phobius"/>
    </source>
</evidence>
<feature type="transmembrane region" description="Helical" evidence="1">
    <location>
        <begin position="62"/>
        <end position="81"/>
    </location>
</feature>
<feature type="transmembrane region" description="Helical" evidence="1">
    <location>
        <begin position="93"/>
        <end position="114"/>
    </location>
</feature>
<feature type="transmembrane region" description="Helical" evidence="1">
    <location>
        <begin position="164"/>
        <end position="184"/>
    </location>
</feature>
<feature type="transmembrane region" description="Helical" evidence="1">
    <location>
        <begin position="126"/>
        <end position="144"/>
    </location>
</feature>
<dbReference type="Pfam" id="PF14501">
    <property type="entry name" value="HATPase_c_5"/>
    <property type="match status" value="1"/>
</dbReference>
<organism evidence="3 4">
    <name type="scientific">Dorea formicigenerans</name>
    <dbReference type="NCBI Taxonomy" id="39486"/>
    <lineage>
        <taxon>Bacteria</taxon>
        <taxon>Bacillati</taxon>
        <taxon>Bacillota</taxon>
        <taxon>Clostridia</taxon>
        <taxon>Lachnospirales</taxon>
        <taxon>Lachnospiraceae</taxon>
        <taxon>Dorea</taxon>
    </lineage>
</organism>
<name>A0A395XM32_9FIRM</name>
<feature type="transmembrane region" description="Helical" evidence="1">
    <location>
        <begin position="40"/>
        <end position="56"/>
    </location>
</feature>
<keyword evidence="1" id="KW-0472">Membrane</keyword>
<dbReference type="PANTHER" id="PTHR40448">
    <property type="entry name" value="TWO-COMPONENT SENSOR HISTIDINE KINASE"/>
    <property type="match status" value="1"/>
</dbReference>
<feature type="domain" description="Sensor histidine kinase NatK-like C-terminal" evidence="2">
    <location>
        <begin position="339"/>
        <end position="433"/>
    </location>
</feature>
<dbReference type="GO" id="GO:0042802">
    <property type="term" value="F:identical protein binding"/>
    <property type="evidence" value="ECO:0007669"/>
    <property type="project" value="TreeGrafter"/>
</dbReference>
<dbReference type="InterPro" id="IPR036890">
    <property type="entry name" value="HATPase_C_sf"/>
</dbReference>
<feature type="transmembrane region" description="Helical" evidence="1">
    <location>
        <begin position="6"/>
        <end position="28"/>
    </location>
</feature>